<evidence type="ECO:0000313" key="1">
    <source>
        <dbReference type="EMBL" id="KAI5672449.1"/>
    </source>
</evidence>
<comment type="caution">
    <text evidence="1">The sequence shown here is derived from an EMBL/GenBank/DDBJ whole genome shotgun (WGS) entry which is preliminary data.</text>
</comment>
<keyword evidence="2" id="KW-1185">Reference proteome</keyword>
<accession>A0ACC0BIK8</accession>
<evidence type="ECO:0000313" key="2">
    <source>
        <dbReference type="Proteomes" id="UP001060085"/>
    </source>
</evidence>
<dbReference type="EMBL" id="CM044703">
    <property type="protein sequence ID" value="KAI5672449.1"/>
    <property type="molecule type" value="Genomic_DNA"/>
</dbReference>
<sequence length="135" mass="14836">MGTGPGPSFTIRVRVRVWGYPEGLDPFTALPATHIFLLPHPGTRPIGPVDSQLGYELLSGFPDISPYNSQHIDYYGSSRHVPSYKLGSRQHGGDDGGEEIVQARGDDIDEVEHVQGEDQARERRTSTWGVVGRLP</sequence>
<organism evidence="1 2">
    <name type="scientific">Catharanthus roseus</name>
    <name type="common">Madagascar periwinkle</name>
    <name type="synonym">Vinca rosea</name>
    <dbReference type="NCBI Taxonomy" id="4058"/>
    <lineage>
        <taxon>Eukaryota</taxon>
        <taxon>Viridiplantae</taxon>
        <taxon>Streptophyta</taxon>
        <taxon>Embryophyta</taxon>
        <taxon>Tracheophyta</taxon>
        <taxon>Spermatophyta</taxon>
        <taxon>Magnoliopsida</taxon>
        <taxon>eudicotyledons</taxon>
        <taxon>Gunneridae</taxon>
        <taxon>Pentapetalae</taxon>
        <taxon>asterids</taxon>
        <taxon>lamiids</taxon>
        <taxon>Gentianales</taxon>
        <taxon>Apocynaceae</taxon>
        <taxon>Rauvolfioideae</taxon>
        <taxon>Vinceae</taxon>
        <taxon>Catharanthinae</taxon>
        <taxon>Catharanthus</taxon>
    </lineage>
</organism>
<proteinExistence type="predicted"/>
<name>A0ACC0BIK8_CATRO</name>
<reference evidence="2" key="1">
    <citation type="journal article" date="2023" name="Nat. Plants">
        <title>Single-cell RNA sequencing provides a high-resolution roadmap for understanding the multicellular compartmentation of specialized metabolism.</title>
        <authorList>
            <person name="Sun S."/>
            <person name="Shen X."/>
            <person name="Li Y."/>
            <person name="Li Y."/>
            <person name="Wang S."/>
            <person name="Li R."/>
            <person name="Zhang H."/>
            <person name="Shen G."/>
            <person name="Guo B."/>
            <person name="Wei J."/>
            <person name="Xu J."/>
            <person name="St-Pierre B."/>
            <person name="Chen S."/>
            <person name="Sun C."/>
        </authorList>
    </citation>
    <scope>NUCLEOTIDE SEQUENCE [LARGE SCALE GENOMIC DNA]</scope>
</reference>
<gene>
    <name evidence="1" type="ORF">M9H77_12813</name>
</gene>
<protein>
    <submittedName>
        <fullName evidence="1">Uncharacterized protein</fullName>
    </submittedName>
</protein>
<dbReference type="Proteomes" id="UP001060085">
    <property type="component" value="Linkage Group LG03"/>
</dbReference>